<protein>
    <submittedName>
        <fullName evidence="2">Uncharacterized protein</fullName>
    </submittedName>
</protein>
<evidence type="ECO:0000313" key="2">
    <source>
        <dbReference type="EMBL" id="GIY95828.1"/>
    </source>
</evidence>
<proteinExistence type="predicted"/>
<comment type="caution">
    <text evidence="2">The sequence shown here is derived from an EMBL/GenBank/DDBJ whole genome shotgun (WGS) entry which is preliminary data.</text>
</comment>
<keyword evidence="3" id="KW-1185">Reference proteome</keyword>
<dbReference type="EMBL" id="BPLR01000583">
    <property type="protein sequence ID" value="GIY95828.1"/>
    <property type="molecule type" value="Genomic_DNA"/>
</dbReference>
<gene>
    <name evidence="2" type="ORF">CEXT_308651</name>
</gene>
<name>A0AAV4XN60_CAEEX</name>
<dbReference type="Proteomes" id="UP001054945">
    <property type="component" value="Unassembled WGS sequence"/>
</dbReference>
<reference evidence="2 3" key="1">
    <citation type="submission" date="2021-06" db="EMBL/GenBank/DDBJ databases">
        <title>Caerostris extrusa draft genome.</title>
        <authorList>
            <person name="Kono N."/>
            <person name="Arakawa K."/>
        </authorList>
    </citation>
    <scope>NUCLEOTIDE SEQUENCE [LARGE SCALE GENOMIC DNA]</scope>
</reference>
<accession>A0AAV4XN60</accession>
<feature type="compositionally biased region" description="Polar residues" evidence="1">
    <location>
        <begin position="79"/>
        <end position="91"/>
    </location>
</feature>
<sequence length="105" mass="12116">MTGNKILPAIQSSTVVAHGFCPIDNVSLHYIITKPTVTFLQTETETYYEQSHFQEVLKVTNRAENENPALCQRNERKQSSPSPFTNYHQAQNCEPETREYYEDCD</sequence>
<evidence type="ECO:0000313" key="3">
    <source>
        <dbReference type="Proteomes" id="UP001054945"/>
    </source>
</evidence>
<evidence type="ECO:0000256" key="1">
    <source>
        <dbReference type="SAM" id="MobiDB-lite"/>
    </source>
</evidence>
<feature type="region of interest" description="Disordered" evidence="1">
    <location>
        <begin position="67"/>
        <end position="91"/>
    </location>
</feature>
<organism evidence="2 3">
    <name type="scientific">Caerostris extrusa</name>
    <name type="common">Bark spider</name>
    <name type="synonym">Caerostris bankana</name>
    <dbReference type="NCBI Taxonomy" id="172846"/>
    <lineage>
        <taxon>Eukaryota</taxon>
        <taxon>Metazoa</taxon>
        <taxon>Ecdysozoa</taxon>
        <taxon>Arthropoda</taxon>
        <taxon>Chelicerata</taxon>
        <taxon>Arachnida</taxon>
        <taxon>Araneae</taxon>
        <taxon>Araneomorphae</taxon>
        <taxon>Entelegynae</taxon>
        <taxon>Araneoidea</taxon>
        <taxon>Araneidae</taxon>
        <taxon>Caerostris</taxon>
    </lineage>
</organism>
<dbReference type="AlphaFoldDB" id="A0AAV4XN60"/>